<accession>A0A191V7W5</accession>
<dbReference type="GeneID" id="91309428"/>
<proteinExistence type="predicted"/>
<dbReference type="Proteomes" id="UP001585018">
    <property type="component" value="Unassembled WGS sequence"/>
</dbReference>
<reference evidence="2 4" key="1">
    <citation type="submission" date="2016-05" db="EMBL/GenBank/DDBJ databases">
        <title>Non-Contiguous Finished Genome Sequence of Streptomyces parvulus 2297 Integrated Site-Specifically with Actinophage R4.</title>
        <authorList>
            <person name="Nishizawa T."/>
            <person name="Miura T."/>
            <person name="Harada C."/>
            <person name="Guo Y."/>
            <person name="Narisawa K."/>
            <person name="Ohta H."/>
            <person name="Takahashi H."/>
            <person name="Shirai M."/>
        </authorList>
    </citation>
    <scope>NUCLEOTIDE SEQUENCE [LARGE SCALE GENOMIC DNA]</scope>
    <source>
        <strain evidence="2 4">2297</strain>
    </source>
</reference>
<name>A0A191V7W5_9ACTN</name>
<dbReference type="Pfam" id="PF07883">
    <property type="entry name" value="Cupin_2"/>
    <property type="match status" value="1"/>
</dbReference>
<dbReference type="EMBL" id="JAYMRR010000008">
    <property type="protein sequence ID" value="MFB8750697.1"/>
    <property type="molecule type" value="Genomic_DNA"/>
</dbReference>
<evidence type="ECO:0000313" key="2">
    <source>
        <dbReference type="EMBL" id="ANJ11109.1"/>
    </source>
</evidence>
<dbReference type="InterPro" id="IPR014710">
    <property type="entry name" value="RmlC-like_jellyroll"/>
</dbReference>
<dbReference type="Gene3D" id="2.60.120.10">
    <property type="entry name" value="Jelly Rolls"/>
    <property type="match status" value="1"/>
</dbReference>
<evidence type="ECO:0000313" key="5">
    <source>
        <dbReference type="Proteomes" id="UP001585018"/>
    </source>
</evidence>
<organism evidence="2 4">
    <name type="scientific">Streptomyces parvulus</name>
    <dbReference type="NCBI Taxonomy" id="146923"/>
    <lineage>
        <taxon>Bacteria</taxon>
        <taxon>Bacillati</taxon>
        <taxon>Actinomycetota</taxon>
        <taxon>Actinomycetes</taxon>
        <taxon>Kitasatosporales</taxon>
        <taxon>Streptomycetaceae</taxon>
        <taxon>Streptomyces</taxon>
    </lineage>
</organism>
<dbReference type="EMBL" id="CP015866">
    <property type="protein sequence ID" value="ANJ11109.1"/>
    <property type="molecule type" value="Genomic_DNA"/>
</dbReference>
<dbReference type="CDD" id="cd02208">
    <property type="entry name" value="cupin_RmlC-like"/>
    <property type="match status" value="1"/>
</dbReference>
<protein>
    <submittedName>
        <fullName evidence="2 3">Cupin</fullName>
    </submittedName>
</protein>
<keyword evidence="5" id="KW-1185">Reference proteome</keyword>
<evidence type="ECO:0000313" key="3">
    <source>
        <dbReference type="EMBL" id="MFB8750697.1"/>
    </source>
</evidence>
<evidence type="ECO:0000259" key="1">
    <source>
        <dbReference type="Pfam" id="PF07883"/>
    </source>
</evidence>
<feature type="domain" description="Cupin type-2" evidence="1">
    <location>
        <begin position="30"/>
        <end position="91"/>
    </location>
</feature>
<dbReference type="AlphaFoldDB" id="A0A191V7W5"/>
<dbReference type="KEGG" id="spav:Spa2297_31425"/>
<reference evidence="3 5" key="2">
    <citation type="submission" date="2024-01" db="EMBL/GenBank/DDBJ databases">
        <title>Genome mining of biosynthetic gene clusters to explore secondary metabolites of Streptomyces sp.</title>
        <authorList>
            <person name="Baig A."/>
            <person name="Ajitkumar Shintre N."/>
            <person name="Kumar H."/>
            <person name="Anbarasu A."/>
            <person name="Ramaiah S."/>
        </authorList>
    </citation>
    <scope>NUCLEOTIDE SEQUENCE [LARGE SCALE GENOMIC DNA]</scope>
    <source>
        <strain evidence="3 5">A03</strain>
    </source>
</reference>
<evidence type="ECO:0000313" key="4">
    <source>
        <dbReference type="Proteomes" id="UP000078468"/>
    </source>
</evidence>
<dbReference type="Proteomes" id="UP000078468">
    <property type="component" value="Chromosome"/>
</dbReference>
<dbReference type="RefSeq" id="WP_064731437.1">
    <property type="nucleotide sequence ID" value="NZ_BMRX01000004.1"/>
</dbReference>
<dbReference type="SUPFAM" id="SSF51182">
    <property type="entry name" value="RmlC-like cupins"/>
    <property type="match status" value="1"/>
</dbReference>
<gene>
    <name evidence="2" type="ORF">Spa2297_31425</name>
    <name evidence="3" type="ORF">VSS30_18000</name>
</gene>
<dbReference type="InterPro" id="IPR013096">
    <property type="entry name" value="Cupin_2"/>
</dbReference>
<dbReference type="InterPro" id="IPR011051">
    <property type="entry name" value="RmlC_Cupin_sf"/>
</dbReference>
<sequence>MVSTAYDGFPGAVGVSRLTVYDWPTVEGLPGGGTPHLHLTCSEGYVVTAGRGTVQTLTASGFRETPLEAGTVAWFTPGTIHRLVNDGGLEITVVMQNSGLPEAGDAVLTLPQDRLTDPDTYADAVRIPSDAPEDEQARVARARRDLATRRFLELREATENGDPEPLAAFRRAAADLVRPRLDDWGRRWADGAHAAAEATRAQLAALRGEDDGHLADAKVSATGPTATGRFGMCGRLAVYPGI</sequence>